<sequence>MVKTSSISENEACCSKSCKKNTDSLNSKITESTDKLGDRENMMFHYKLALSQVEARLAKHRNQEVKYCEKIRVFEFKTESRANCIESITKELELIKKEKEGLDSKLSGFQTASKDLDNLLESQRLDKNKEGLGYSVVPFPPAQVYSPPKKDMSWTGLPEFADDKITDSTRPSLSVESNPNDLQNSRSSGSENGESTNSILSKPLIKFVKAVDRLAERPTTNKVKTTKKSTVKYAELNRKPSKKSTVRGNQRNWNNLKSQQLGENFVMNKACFNCGDFDYLSYDCGLWVKKGRACPKNNYTHKSMPPRDVGHKTFRPPMRTTRPNMNAAQPKRTSVYKPAHSYLSRPIQRKSAVRTQSQVLRVSTVCCCCSRQVNTARPKAGNSGTKLEDSVRTKRSRGSKSTEVVDYILQDKIKLLTKKLKDSEAEHQGRIVGNKMLQVIPTASDEDSTIVLANLPPDHNEFAPAVEAAPDNMNGWVECDEDEEDPEEDPEMEEEEENEMEIEDEMNDPEIINPYEIEEGELPPPLVESDTSSDFEPEVEAVEEDENEAATVGTITRAPYHVQPFLGTTYVRSGSSPKVFAPGPMGKDVDILHRKRRSETREHYELKQTVSALEDQMRGLMLEDKKEKERLKKKLKVSQKEKEQMEQAFHHVVYWIRKHFGVEIPPCMDDNDVTTLNNTHPYEPIMAPKRMSQAEIEKLVADKVAEAIVVDFAKRNAMGGPGNNANGAGGHGGAPPVCECTFSSFIKCNPTPFHGEEGGIELYRWFEKSEMVFSISECAKRNKVKFDAATLQGRALTWWNSQVATLGLEVPNEKSWGDMKKIMMEEFCPDEEVQSLEDELRNLKLRDTNIAAYTQRFNDLVLLCLEVVQNEKKKIETYIRGLPKISKGR</sequence>
<dbReference type="InterPro" id="IPR005162">
    <property type="entry name" value="Retrotrans_gag_dom"/>
</dbReference>
<dbReference type="Pfam" id="PF03732">
    <property type="entry name" value="Retrotrans_gag"/>
    <property type="match status" value="1"/>
</dbReference>
<evidence type="ECO:0000313" key="4">
    <source>
        <dbReference type="EMBL" id="GEU57874.1"/>
    </source>
</evidence>
<feature type="region of interest" description="Disordered" evidence="2">
    <location>
        <begin position="378"/>
        <end position="399"/>
    </location>
</feature>
<protein>
    <recommendedName>
        <fullName evidence="3">Retrotransposon gag domain-containing protein</fullName>
    </recommendedName>
</protein>
<dbReference type="EMBL" id="BKCJ010003907">
    <property type="protein sequence ID" value="GEU57874.1"/>
    <property type="molecule type" value="Genomic_DNA"/>
</dbReference>
<keyword evidence="1" id="KW-0175">Coiled coil</keyword>
<feature type="compositionally biased region" description="Polar residues" evidence="2">
    <location>
        <begin position="168"/>
        <end position="183"/>
    </location>
</feature>
<feature type="coiled-coil region" evidence="1">
    <location>
        <begin position="621"/>
        <end position="648"/>
    </location>
</feature>
<evidence type="ECO:0000259" key="3">
    <source>
        <dbReference type="Pfam" id="PF03732"/>
    </source>
</evidence>
<gene>
    <name evidence="4" type="ORF">Tci_029852</name>
</gene>
<proteinExistence type="predicted"/>
<feature type="region of interest" description="Disordered" evidence="2">
    <location>
        <begin position="145"/>
        <end position="197"/>
    </location>
</feature>
<feature type="region of interest" description="Disordered" evidence="2">
    <location>
        <begin position="480"/>
        <end position="503"/>
    </location>
</feature>
<evidence type="ECO:0000256" key="1">
    <source>
        <dbReference type="SAM" id="Coils"/>
    </source>
</evidence>
<evidence type="ECO:0000256" key="2">
    <source>
        <dbReference type="SAM" id="MobiDB-lite"/>
    </source>
</evidence>
<reference evidence="4" key="1">
    <citation type="journal article" date="2019" name="Sci. Rep.">
        <title>Draft genome of Tanacetum cinerariifolium, the natural source of mosquito coil.</title>
        <authorList>
            <person name="Yamashiro T."/>
            <person name="Shiraishi A."/>
            <person name="Satake H."/>
            <person name="Nakayama K."/>
        </authorList>
    </citation>
    <scope>NUCLEOTIDE SEQUENCE</scope>
</reference>
<feature type="region of interest" description="Disordered" evidence="2">
    <location>
        <begin position="304"/>
        <end position="334"/>
    </location>
</feature>
<accession>A0A6L2LCE2</accession>
<organism evidence="4">
    <name type="scientific">Tanacetum cinerariifolium</name>
    <name type="common">Dalmatian daisy</name>
    <name type="synonym">Chrysanthemum cinerariifolium</name>
    <dbReference type="NCBI Taxonomy" id="118510"/>
    <lineage>
        <taxon>Eukaryota</taxon>
        <taxon>Viridiplantae</taxon>
        <taxon>Streptophyta</taxon>
        <taxon>Embryophyta</taxon>
        <taxon>Tracheophyta</taxon>
        <taxon>Spermatophyta</taxon>
        <taxon>Magnoliopsida</taxon>
        <taxon>eudicotyledons</taxon>
        <taxon>Gunneridae</taxon>
        <taxon>Pentapetalae</taxon>
        <taxon>asterids</taxon>
        <taxon>campanulids</taxon>
        <taxon>Asterales</taxon>
        <taxon>Asteraceae</taxon>
        <taxon>Asteroideae</taxon>
        <taxon>Anthemideae</taxon>
        <taxon>Anthemidinae</taxon>
        <taxon>Tanacetum</taxon>
    </lineage>
</organism>
<comment type="caution">
    <text evidence="4">The sequence shown here is derived from an EMBL/GenBank/DDBJ whole genome shotgun (WGS) entry which is preliminary data.</text>
</comment>
<dbReference type="AlphaFoldDB" id="A0A6L2LCE2"/>
<name>A0A6L2LCE2_TANCI</name>
<feature type="domain" description="Retrotransposon gag" evidence="3">
    <location>
        <begin position="790"/>
        <end position="883"/>
    </location>
</feature>
<feature type="compositionally biased region" description="Low complexity" evidence="2">
    <location>
        <begin position="184"/>
        <end position="197"/>
    </location>
</feature>